<dbReference type="InterPro" id="IPR035388">
    <property type="entry name" value="SwrA"/>
</dbReference>
<protein>
    <submittedName>
        <fullName evidence="1">Swarming motility protein SwrAA</fullName>
    </submittedName>
</protein>
<evidence type="ECO:0000313" key="1">
    <source>
        <dbReference type="EMBL" id="MBS2970619.1"/>
    </source>
</evidence>
<sequence>MKRASVMREQIYRKLMGELKSQLQPSLVSNAKTSKWLHLFCMYLANYTEVKEKKEIDEEIIQEYFSYLTTNYKRLSLGLTDIKRSMQLLEETLNMKIEAPLLDFSLSNSSLWGNLK</sequence>
<organism evidence="1 2">
    <name type="scientific">Metabacillus flavus</name>
    <dbReference type="NCBI Taxonomy" id="2823519"/>
    <lineage>
        <taxon>Bacteria</taxon>
        <taxon>Bacillati</taxon>
        <taxon>Bacillota</taxon>
        <taxon>Bacilli</taxon>
        <taxon>Bacillales</taxon>
        <taxon>Bacillaceae</taxon>
        <taxon>Metabacillus</taxon>
    </lineage>
</organism>
<dbReference type="Proteomes" id="UP000682403">
    <property type="component" value="Unassembled WGS sequence"/>
</dbReference>
<dbReference type="Pfam" id="PF17423">
    <property type="entry name" value="SwrA"/>
    <property type="match status" value="1"/>
</dbReference>
<keyword evidence="2" id="KW-1185">Reference proteome</keyword>
<evidence type="ECO:0000313" key="2">
    <source>
        <dbReference type="Proteomes" id="UP000682403"/>
    </source>
</evidence>
<accession>A0ABS5LJ09</accession>
<comment type="caution">
    <text evidence="1">The sequence shown here is derived from an EMBL/GenBank/DDBJ whole genome shotgun (WGS) entry which is preliminary data.</text>
</comment>
<dbReference type="RefSeq" id="WP_211561156.1">
    <property type="nucleotide sequence ID" value="NZ_JAGVRK010000001.1"/>
</dbReference>
<name>A0ABS5LJ09_9BACI</name>
<reference evidence="1 2" key="1">
    <citation type="submission" date="2021-04" db="EMBL/GenBank/DDBJ databases">
        <title>Metabacillus sp. strain KIGAM252 whole genome sequence.</title>
        <authorList>
            <person name="Seo M.-J."/>
            <person name="Cho E.-S."/>
            <person name="Hwang C.Y."/>
            <person name="Yoon D.J."/>
        </authorList>
    </citation>
    <scope>NUCLEOTIDE SEQUENCE [LARGE SCALE GENOMIC DNA]</scope>
    <source>
        <strain evidence="1 2">KIGAM252</strain>
    </source>
</reference>
<proteinExistence type="predicted"/>
<gene>
    <name evidence="1" type="ORF">J9317_17890</name>
</gene>
<dbReference type="EMBL" id="JAGVRK010000001">
    <property type="protein sequence ID" value="MBS2970619.1"/>
    <property type="molecule type" value="Genomic_DNA"/>
</dbReference>